<evidence type="ECO:0000256" key="1">
    <source>
        <dbReference type="ARBA" id="ARBA00009437"/>
    </source>
</evidence>
<feature type="domain" description="HTH lysR-type" evidence="6">
    <location>
        <begin position="14"/>
        <end position="71"/>
    </location>
</feature>
<dbReference type="AlphaFoldDB" id="A0AAU7VZT6"/>
<dbReference type="InterPro" id="IPR000847">
    <property type="entry name" value="LysR_HTH_N"/>
</dbReference>
<evidence type="ECO:0000256" key="3">
    <source>
        <dbReference type="ARBA" id="ARBA00023125"/>
    </source>
</evidence>
<dbReference type="GO" id="GO:0003700">
    <property type="term" value="F:DNA-binding transcription factor activity"/>
    <property type="evidence" value="ECO:0007669"/>
    <property type="project" value="InterPro"/>
</dbReference>
<dbReference type="SUPFAM" id="SSF46785">
    <property type="entry name" value="Winged helix' DNA-binding domain"/>
    <property type="match status" value="1"/>
</dbReference>
<feature type="region of interest" description="Disordered" evidence="5">
    <location>
        <begin position="303"/>
        <end position="336"/>
    </location>
</feature>
<dbReference type="CDD" id="cd08436">
    <property type="entry name" value="PBP2_LTTR_like_3"/>
    <property type="match status" value="1"/>
</dbReference>
<dbReference type="PANTHER" id="PTHR30346">
    <property type="entry name" value="TRANSCRIPTIONAL DUAL REGULATOR HCAR-RELATED"/>
    <property type="match status" value="1"/>
</dbReference>
<dbReference type="RefSeq" id="WP_350352429.1">
    <property type="nucleotide sequence ID" value="NZ_CP158357.1"/>
</dbReference>
<dbReference type="Gene3D" id="3.40.190.290">
    <property type="match status" value="1"/>
</dbReference>
<dbReference type="GO" id="GO:0003677">
    <property type="term" value="F:DNA binding"/>
    <property type="evidence" value="ECO:0007669"/>
    <property type="project" value="UniProtKB-KW"/>
</dbReference>
<keyword evidence="3" id="KW-0238">DNA-binding</keyword>
<dbReference type="SUPFAM" id="SSF53850">
    <property type="entry name" value="Periplasmic binding protein-like II"/>
    <property type="match status" value="1"/>
</dbReference>
<keyword evidence="4" id="KW-0804">Transcription</keyword>
<dbReference type="GO" id="GO:0032993">
    <property type="term" value="C:protein-DNA complex"/>
    <property type="evidence" value="ECO:0007669"/>
    <property type="project" value="TreeGrafter"/>
</dbReference>
<dbReference type="Pfam" id="PF00126">
    <property type="entry name" value="HTH_1"/>
    <property type="match status" value="1"/>
</dbReference>
<evidence type="ECO:0000256" key="5">
    <source>
        <dbReference type="SAM" id="MobiDB-lite"/>
    </source>
</evidence>
<dbReference type="FunFam" id="1.10.10.10:FF:000001">
    <property type="entry name" value="LysR family transcriptional regulator"/>
    <property type="match status" value="1"/>
</dbReference>
<dbReference type="PROSITE" id="PS50931">
    <property type="entry name" value="HTH_LYSR"/>
    <property type="match status" value="1"/>
</dbReference>
<sequence>MLVTAIMKRDHEHMDLQQLRYVVEVAATSSFTRAAERCFVTQSALSHQIAALERELGQRLFVRSSRSVRLTEAGEAFVPHARAALLATEQAKEDAAAAAGEIVGTLRLGVIPTVTAVDVPALLVAYRAAHPAVRVELQVGNSDALMAAIRAGELDVALLGLREDVQPSGVASRLLVTESLVAVVPSAHVLAKSASVRIRDLAGMTFADFPAGTSGRAQSDAAFAAEGVARDVAFEADSAELILGLVAAGLAVTLLAPGVVARSTAYVVTVDVRRGPVRVEYVAWDAAAPRSVARAFLAVLEESPSAHEEAGPEKTPSPLPGVATTSRPRRPSPSTS</sequence>
<dbReference type="InterPro" id="IPR036390">
    <property type="entry name" value="WH_DNA-bd_sf"/>
</dbReference>
<dbReference type="InterPro" id="IPR036388">
    <property type="entry name" value="WH-like_DNA-bd_sf"/>
</dbReference>
<proteinExistence type="inferred from homology"/>
<dbReference type="PRINTS" id="PR00039">
    <property type="entry name" value="HTHLYSR"/>
</dbReference>
<evidence type="ECO:0000256" key="2">
    <source>
        <dbReference type="ARBA" id="ARBA00023015"/>
    </source>
</evidence>
<evidence type="ECO:0000256" key="4">
    <source>
        <dbReference type="ARBA" id="ARBA00023163"/>
    </source>
</evidence>
<dbReference type="Pfam" id="PF03466">
    <property type="entry name" value="LysR_substrate"/>
    <property type="match status" value="1"/>
</dbReference>
<dbReference type="InterPro" id="IPR005119">
    <property type="entry name" value="LysR_subst-bd"/>
</dbReference>
<evidence type="ECO:0000313" key="7">
    <source>
        <dbReference type="EMBL" id="XBX79387.1"/>
    </source>
</evidence>
<organism evidence="7">
    <name type="scientific">Microbacterium sp. A8/3-1</name>
    <dbReference type="NCBI Taxonomy" id="3160749"/>
    <lineage>
        <taxon>Bacteria</taxon>
        <taxon>Bacillati</taxon>
        <taxon>Actinomycetota</taxon>
        <taxon>Actinomycetes</taxon>
        <taxon>Micrococcales</taxon>
        <taxon>Microbacteriaceae</taxon>
        <taxon>Microbacterium</taxon>
    </lineage>
</organism>
<keyword evidence="2" id="KW-0805">Transcription regulation</keyword>
<dbReference type="Gene3D" id="1.10.10.10">
    <property type="entry name" value="Winged helix-like DNA-binding domain superfamily/Winged helix DNA-binding domain"/>
    <property type="match status" value="1"/>
</dbReference>
<name>A0AAU7VZT6_9MICO</name>
<gene>
    <name evidence="7" type="ORF">ABS642_04700</name>
</gene>
<dbReference type="EMBL" id="CP158357">
    <property type="protein sequence ID" value="XBX79387.1"/>
    <property type="molecule type" value="Genomic_DNA"/>
</dbReference>
<comment type="similarity">
    <text evidence="1">Belongs to the LysR transcriptional regulatory family.</text>
</comment>
<protein>
    <submittedName>
        <fullName evidence="7">LysR family transcriptional regulator</fullName>
    </submittedName>
</protein>
<reference evidence="7" key="1">
    <citation type="submission" date="2024-06" db="EMBL/GenBank/DDBJ databases">
        <title>Draft genome sequence of Microbacterium sp. strain A8/3-1, isolated from Oxytropis tragacanthoides Fisch. ex DC. Root nodules in the Altai region of Russia.</title>
        <authorList>
            <person name="Sazanova A."/>
            <person name="Guro P."/>
            <person name="Kuznetsova I."/>
            <person name="Belimov A."/>
            <person name="Safronova V."/>
        </authorList>
    </citation>
    <scope>NUCLEOTIDE SEQUENCE</scope>
    <source>
        <strain evidence="7">A8/3-1</strain>
    </source>
</reference>
<dbReference type="PANTHER" id="PTHR30346:SF30">
    <property type="entry name" value="SMALL NEUTRAL PROTEASE REGULATORY PROTEIN"/>
    <property type="match status" value="1"/>
</dbReference>
<evidence type="ECO:0000259" key="6">
    <source>
        <dbReference type="PROSITE" id="PS50931"/>
    </source>
</evidence>
<accession>A0AAU7VZT6</accession>